<reference evidence="7" key="1">
    <citation type="journal article" date="2020" name="Plant Biotechnol. J.">
        <title>The pomegranate (Punica granatum L.) draft genome dissects genetic divergence between soft- and hard-seeded cultivars.</title>
        <authorList>
            <person name="Luo X."/>
            <person name="Li H."/>
            <person name="Wu Z."/>
            <person name="Yao W."/>
            <person name="Zhao P."/>
            <person name="Cao D."/>
            <person name="Yu H."/>
            <person name="Li K."/>
            <person name="Poudel K."/>
            <person name="Zhao D."/>
            <person name="Zhang F."/>
            <person name="Xia X."/>
            <person name="Chen L."/>
            <person name="Wang Q."/>
            <person name="Jing D."/>
            <person name="Cao S."/>
        </authorList>
    </citation>
    <scope>NUCLEOTIDE SEQUENCE [LARGE SCALE GENOMIC DNA]</scope>
    <source>
        <strain evidence="7">cv. Tunisia</strain>
    </source>
</reference>
<evidence type="ECO:0000256" key="5">
    <source>
        <dbReference type="SAM" id="Phobius"/>
    </source>
</evidence>
<dbReference type="PANTHER" id="PTHR31234:SF65">
    <property type="entry name" value="LATE EMBRYOGENESIS ABUNDANT PROTEIN, LEA_2 SUBGROUP"/>
    <property type="match status" value="1"/>
</dbReference>
<feature type="transmembrane region" description="Helical" evidence="5">
    <location>
        <begin position="85"/>
        <end position="108"/>
    </location>
</feature>
<dbReference type="GeneID" id="116193285"/>
<dbReference type="Proteomes" id="UP000515151">
    <property type="component" value="Chromosome 1"/>
</dbReference>
<dbReference type="InterPro" id="IPR004864">
    <property type="entry name" value="LEA_2"/>
</dbReference>
<evidence type="ECO:0000256" key="4">
    <source>
        <dbReference type="ARBA" id="ARBA00023136"/>
    </source>
</evidence>
<proteinExistence type="predicted"/>
<dbReference type="PANTHER" id="PTHR31234">
    <property type="entry name" value="LATE EMBRYOGENESIS ABUNDANT (LEA) HYDROXYPROLINE-RICH GLYCOPROTEIN FAMILY"/>
    <property type="match status" value="1"/>
</dbReference>
<name>A0A6P8C634_PUNGR</name>
<dbReference type="Pfam" id="PF03168">
    <property type="entry name" value="LEA_2"/>
    <property type="match status" value="1"/>
</dbReference>
<feature type="domain" description="Late embryogenesis abundant protein LEA-2 subgroup" evidence="6">
    <location>
        <begin position="143"/>
        <end position="247"/>
    </location>
</feature>
<dbReference type="InterPro" id="IPR044839">
    <property type="entry name" value="NDR1-like"/>
</dbReference>
<evidence type="ECO:0000313" key="8">
    <source>
        <dbReference type="RefSeq" id="XP_031377969.1"/>
    </source>
</evidence>
<comment type="subcellular location">
    <subcellularLocation>
        <location evidence="1">Membrane</location>
        <topology evidence="1">Single-pass membrane protein</topology>
    </subcellularLocation>
</comment>
<organism evidence="7 8">
    <name type="scientific">Punica granatum</name>
    <name type="common">Pomegranate</name>
    <dbReference type="NCBI Taxonomy" id="22663"/>
    <lineage>
        <taxon>Eukaryota</taxon>
        <taxon>Viridiplantae</taxon>
        <taxon>Streptophyta</taxon>
        <taxon>Embryophyta</taxon>
        <taxon>Tracheophyta</taxon>
        <taxon>Spermatophyta</taxon>
        <taxon>Magnoliopsida</taxon>
        <taxon>eudicotyledons</taxon>
        <taxon>Gunneridae</taxon>
        <taxon>Pentapetalae</taxon>
        <taxon>rosids</taxon>
        <taxon>malvids</taxon>
        <taxon>Myrtales</taxon>
        <taxon>Lythraceae</taxon>
        <taxon>Punica</taxon>
    </lineage>
</organism>
<evidence type="ECO:0000259" key="6">
    <source>
        <dbReference type="Pfam" id="PF03168"/>
    </source>
</evidence>
<keyword evidence="2 5" id="KW-0812">Transmembrane</keyword>
<keyword evidence="4 5" id="KW-0472">Membrane</keyword>
<keyword evidence="3 5" id="KW-1133">Transmembrane helix</keyword>
<dbReference type="RefSeq" id="XP_031377969.1">
    <property type="nucleotide sequence ID" value="XM_031522109.1"/>
</dbReference>
<reference evidence="8" key="2">
    <citation type="submission" date="2025-08" db="UniProtKB">
        <authorList>
            <consortium name="RefSeq"/>
        </authorList>
    </citation>
    <scope>IDENTIFICATION</scope>
    <source>
        <tissue evidence="8">Leaf</tissue>
    </source>
</reference>
<keyword evidence="7" id="KW-1185">Reference proteome</keyword>
<evidence type="ECO:0000256" key="1">
    <source>
        <dbReference type="ARBA" id="ARBA00004167"/>
    </source>
</evidence>
<dbReference type="GO" id="GO:0016020">
    <property type="term" value="C:membrane"/>
    <property type="evidence" value="ECO:0007669"/>
    <property type="project" value="UniProtKB-SubCell"/>
</dbReference>
<evidence type="ECO:0000256" key="3">
    <source>
        <dbReference type="ARBA" id="ARBA00022989"/>
    </source>
</evidence>
<evidence type="ECO:0000256" key="2">
    <source>
        <dbReference type="ARBA" id="ARBA00022692"/>
    </source>
</evidence>
<dbReference type="OrthoDB" id="1894389at2759"/>
<accession>A0A6P8C634</accession>
<dbReference type="GO" id="GO:0098542">
    <property type="term" value="P:defense response to other organism"/>
    <property type="evidence" value="ECO:0007669"/>
    <property type="project" value="InterPro"/>
</dbReference>
<gene>
    <name evidence="8" type="primary">LOC116193285</name>
</gene>
<evidence type="ECO:0000313" key="7">
    <source>
        <dbReference type="Proteomes" id="UP000515151"/>
    </source>
</evidence>
<protein>
    <submittedName>
        <fullName evidence="8">Late embryogenesis abundant protein At1g64065</fullName>
    </submittedName>
</protein>
<dbReference type="AlphaFoldDB" id="A0A6P8C634"/>
<sequence>MYILPHINAEPTLNIDSYFINHHPLLIIHFELINQLNTRSDGRAMMEDPTNPLAPVKTYHRSDQEFAPSESRSSPWSREHRTSKCCVYILLWAVISAAIALVFALVVFRVETPDFRLSDVTIKNLHYATSPVPSLNATLIANVTVKNTNFGRYKFENGTSVSVLYAGHPVGDRIVINAGRARARDTKEVNVTMEVRSSWLGSDVVSRNLSSDLNSGTLQLSTYAKLRGRVHLMEMFKRRRTAEMNCTITVDLPSEKVQNVRCS</sequence>